<accession>A0ABM7FP71</accession>
<dbReference type="PANTHER" id="PTHR43084:SF1">
    <property type="entry name" value="PERSULFIDE DIOXYGENASE ETHE1, MITOCHONDRIAL"/>
    <property type="match status" value="1"/>
</dbReference>
<dbReference type="SUPFAM" id="SSF52821">
    <property type="entry name" value="Rhodanese/Cell cycle control phosphatase"/>
    <property type="match status" value="3"/>
</dbReference>
<evidence type="ECO:0000313" key="4">
    <source>
        <dbReference type="EMBL" id="BBC38912.1"/>
    </source>
</evidence>
<dbReference type="InterPro" id="IPR036866">
    <property type="entry name" value="RibonucZ/Hydroxyglut_hydro"/>
</dbReference>
<dbReference type="PANTHER" id="PTHR43084">
    <property type="entry name" value="PERSULFIDE DIOXYGENASE ETHE1"/>
    <property type="match status" value="1"/>
</dbReference>
<organism evidence="4 5">
    <name type="scientific">Streptomyces graminofaciens</name>
    <dbReference type="NCBI Taxonomy" id="68212"/>
    <lineage>
        <taxon>Bacteria</taxon>
        <taxon>Bacillati</taxon>
        <taxon>Actinomycetota</taxon>
        <taxon>Actinomycetes</taxon>
        <taxon>Kitasatosporales</taxon>
        <taxon>Streptomycetaceae</taxon>
        <taxon>Streptomyces</taxon>
    </lineage>
</organism>
<reference evidence="4 5" key="1">
    <citation type="journal article" date="2010" name="ChemBioChem">
        <title>Cloning and characterization of the biosynthetic gene cluster of 16-membered macrolide antibiotic FD-891: involvement of a dual functional cytochrome P450 monooxygenase catalyzing epoxidation and hydroxylation.</title>
        <authorList>
            <person name="Kudo F."/>
            <person name="Motegi A."/>
            <person name="Mizoue K."/>
            <person name="Eguchi T."/>
        </authorList>
    </citation>
    <scope>NUCLEOTIDE SEQUENCE [LARGE SCALE GENOMIC DNA]</scope>
    <source>
        <strain evidence="4 5">A-8890</strain>
    </source>
</reference>
<evidence type="ECO:0000259" key="3">
    <source>
        <dbReference type="PROSITE" id="PS50206"/>
    </source>
</evidence>
<feature type="domain" description="Rhodanese" evidence="3">
    <location>
        <begin position="375"/>
        <end position="461"/>
    </location>
</feature>
<dbReference type="InterPro" id="IPR036873">
    <property type="entry name" value="Rhodanese-like_dom_sf"/>
</dbReference>
<dbReference type="Gene3D" id="3.60.15.10">
    <property type="entry name" value="Ribonuclease Z/Hydroxyacylglutathione hydrolase-like"/>
    <property type="match status" value="1"/>
</dbReference>
<reference evidence="4 5" key="2">
    <citation type="journal article" date="2023" name="ChemBioChem">
        <title>Acyltransferase Domain Exchange between Two Independent Type I Polyketide Synthases in the Same Producer Strain of Macrolide Antibiotics.</title>
        <authorList>
            <person name="Kudo F."/>
            <person name="Kishikawa K."/>
            <person name="Tsuboi K."/>
            <person name="Kido T."/>
            <person name="Usui T."/>
            <person name="Hashimoto J."/>
            <person name="Shin-Ya K."/>
            <person name="Miyanaga A."/>
            <person name="Eguchi T."/>
        </authorList>
    </citation>
    <scope>NUCLEOTIDE SEQUENCE [LARGE SCALE GENOMIC DNA]</scope>
    <source>
        <strain evidence="4 5">A-8890</strain>
    </source>
</reference>
<dbReference type="Proteomes" id="UP001321542">
    <property type="component" value="Chromosome"/>
</dbReference>
<dbReference type="PROSITE" id="PS50206">
    <property type="entry name" value="RHODANESE_3"/>
    <property type="match status" value="3"/>
</dbReference>
<feature type="domain" description="Rhodanese" evidence="3">
    <location>
        <begin position="270"/>
        <end position="361"/>
    </location>
</feature>
<dbReference type="InterPro" id="IPR001279">
    <property type="entry name" value="Metallo-B-lactamas"/>
</dbReference>
<name>A0ABM7FP71_9ACTN</name>
<protein>
    <recommendedName>
        <fullName evidence="3">Rhodanese domain-containing protein</fullName>
    </recommendedName>
</protein>
<dbReference type="SUPFAM" id="SSF56281">
    <property type="entry name" value="Metallo-hydrolase/oxidoreductase"/>
    <property type="match status" value="1"/>
</dbReference>
<feature type="region of interest" description="Disordered" evidence="2">
    <location>
        <begin position="572"/>
        <end position="618"/>
    </location>
</feature>
<proteinExistence type="predicted"/>
<dbReference type="SMART" id="SM00450">
    <property type="entry name" value="RHOD"/>
    <property type="match status" value="3"/>
</dbReference>
<dbReference type="InterPro" id="IPR051682">
    <property type="entry name" value="Mito_Persulfide_Diox"/>
</dbReference>
<gene>
    <name evidence="4" type="ORF">SGFS_102060</name>
</gene>
<dbReference type="InterPro" id="IPR044528">
    <property type="entry name" value="POD-like_MBL-fold"/>
</dbReference>
<evidence type="ECO:0000256" key="2">
    <source>
        <dbReference type="SAM" id="MobiDB-lite"/>
    </source>
</evidence>
<sequence>MDNEERSAAVYFVDTIEVPGLGNRSYLAGGPAGAVAVDPPRDIDRMIAAAARRGVRIAYVVETHVHNDYVTGGLELARLTGAAYLVPAGARVAFERMPVRDGDTVEVDAGLTLRAVATPGHTPHHTAYVLEEAGRAVVAFTGGSLLIGTVGRPDLVEPRLTGDLARAQHASAHRLAEGLPDETRVLPTHGFGSFCSAAQATGEATTIGRERVTNEALVKDADTFVADLLAGLDDVPAYYAHMGPANAEGPAPVDLTPPAPADAAEIAARLAAGEWVVDLRNRVAFAEGHVAGAVNFEAEGQLATYLAWLLPWGKPVTLLSESPAQLADAQRELVRVGIDRPAAAATGSPAEWLRAGERPRSFPRGTFAELAKVHDADGTVVLDVRRDSERAGGHIAGSLHIPVHRLRDRLGEIPEGTVWVHCAGGMRAGIAASLLDAAGRDVVAVDDGFAAAADAGLPLSRITPARAHARTGAEGDAVLLDVREAEEWAAGHAPVAVHAPLSALAAGAPLPGPAHGRPVVVICRSGRRSQQAAALLRARGADVVDVLGGMRAWAEAGLPVVTEAPKTELQAAGKARTEAPKTELQTAGKAKTEAPKTELQTAGKAKTEAPKTELQAAGAARADAPLIGGVSKTPHAAASEALGAAFAHGEPTA</sequence>
<feature type="domain" description="Rhodanese" evidence="3">
    <location>
        <begin position="473"/>
        <end position="562"/>
    </location>
</feature>
<evidence type="ECO:0000256" key="1">
    <source>
        <dbReference type="ARBA" id="ARBA00022723"/>
    </source>
</evidence>
<dbReference type="CDD" id="cd07724">
    <property type="entry name" value="POD-like_MBL-fold"/>
    <property type="match status" value="1"/>
</dbReference>
<dbReference type="SMART" id="SM00849">
    <property type="entry name" value="Lactamase_B"/>
    <property type="match status" value="1"/>
</dbReference>
<keyword evidence="1" id="KW-0479">Metal-binding</keyword>
<dbReference type="Gene3D" id="3.40.250.10">
    <property type="entry name" value="Rhodanese-like domain"/>
    <property type="match status" value="3"/>
</dbReference>
<keyword evidence="5" id="KW-1185">Reference proteome</keyword>
<dbReference type="EMBL" id="AP018448">
    <property type="protein sequence ID" value="BBC38912.1"/>
    <property type="molecule type" value="Genomic_DNA"/>
</dbReference>
<evidence type="ECO:0000313" key="5">
    <source>
        <dbReference type="Proteomes" id="UP001321542"/>
    </source>
</evidence>
<dbReference type="CDD" id="cd00158">
    <property type="entry name" value="RHOD"/>
    <property type="match status" value="2"/>
</dbReference>
<dbReference type="InterPro" id="IPR001763">
    <property type="entry name" value="Rhodanese-like_dom"/>
</dbReference>
<dbReference type="Pfam" id="PF00581">
    <property type="entry name" value="Rhodanese"/>
    <property type="match status" value="3"/>
</dbReference>
<dbReference type="Pfam" id="PF00753">
    <property type="entry name" value="Lactamase_B"/>
    <property type="match status" value="1"/>
</dbReference>